<keyword evidence="2" id="KW-1185">Reference proteome</keyword>
<evidence type="ECO:0000313" key="2">
    <source>
        <dbReference type="Proteomes" id="UP001301442"/>
    </source>
</evidence>
<accession>A0ABZ0GQS1</accession>
<sequence>MLTKNVLIMMVVVVIAGCSNNPPKDAFKLTPTSLEDKEMQTRSFDTLNQANLLSASGSVLQDLGYTLEESDSTIGVLSASKDIDATDAGQVAGAIILAIFTGSMTPVDDHQKIRVCLVINQSLTNENASLARITIQRIVWNTEGKISRVQVIKNPELYSAFFSKLSKAVFLEENNI</sequence>
<organism evidence="1 2">
    <name type="scientific">Thalassotalea fonticola</name>
    <dbReference type="NCBI Taxonomy" id="3065649"/>
    <lineage>
        <taxon>Bacteria</taxon>
        <taxon>Pseudomonadati</taxon>
        <taxon>Pseudomonadota</taxon>
        <taxon>Gammaproteobacteria</taxon>
        <taxon>Alteromonadales</taxon>
        <taxon>Colwelliaceae</taxon>
        <taxon>Thalassotalea</taxon>
    </lineage>
</organism>
<reference evidence="1 2" key="1">
    <citation type="submission" date="2023-09" db="EMBL/GenBank/DDBJ databases">
        <authorList>
            <person name="Qi X."/>
        </authorList>
    </citation>
    <scope>NUCLEOTIDE SEQUENCE [LARGE SCALE GENOMIC DNA]</scope>
    <source>
        <strain evidence="1 2">S1-1</strain>
    </source>
</reference>
<proteinExistence type="predicted"/>
<gene>
    <name evidence="1" type="ORF">RI844_01940</name>
</gene>
<protein>
    <submittedName>
        <fullName evidence="1">Uncharacterized protein</fullName>
    </submittedName>
</protein>
<evidence type="ECO:0000313" key="1">
    <source>
        <dbReference type="EMBL" id="WOH38019.1"/>
    </source>
</evidence>
<name>A0ABZ0GQS1_9GAMM</name>
<dbReference type="Proteomes" id="UP001301442">
    <property type="component" value="Chromosome"/>
</dbReference>
<dbReference type="EMBL" id="CP136600">
    <property type="protein sequence ID" value="WOH38019.1"/>
    <property type="molecule type" value="Genomic_DNA"/>
</dbReference>
<dbReference type="RefSeq" id="WP_348396793.1">
    <property type="nucleotide sequence ID" value="NZ_CP136600.1"/>
</dbReference>
<dbReference type="PROSITE" id="PS51257">
    <property type="entry name" value="PROKAR_LIPOPROTEIN"/>
    <property type="match status" value="1"/>
</dbReference>